<reference evidence="1 2" key="1">
    <citation type="submission" date="2019-10" db="EMBL/GenBank/DDBJ databases">
        <authorList>
            <person name="Karimi E."/>
        </authorList>
    </citation>
    <scope>NUCLEOTIDE SEQUENCE [LARGE SCALE GENOMIC DNA]</scope>
    <source>
        <strain evidence="1">Acinetobacter sp. 8BE</strain>
    </source>
</reference>
<evidence type="ECO:0000313" key="1">
    <source>
        <dbReference type="EMBL" id="VXA54631.1"/>
    </source>
</evidence>
<protein>
    <submittedName>
        <fullName evidence="1">Uncharacterized protein</fullName>
    </submittedName>
</protein>
<evidence type="ECO:0000313" key="2">
    <source>
        <dbReference type="Proteomes" id="UP000430404"/>
    </source>
</evidence>
<gene>
    <name evidence="1" type="ORF">ACI8B_180102</name>
</gene>
<dbReference type="AlphaFoldDB" id="A0A653K320"/>
<proteinExistence type="predicted"/>
<dbReference type="EMBL" id="CABWKZ010000010">
    <property type="protein sequence ID" value="VXA54631.1"/>
    <property type="molecule type" value="Genomic_DNA"/>
</dbReference>
<dbReference type="Proteomes" id="UP000430404">
    <property type="component" value="Unassembled WGS sequence"/>
</dbReference>
<accession>A0A653K320</accession>
<organism evidence="1 2">
    <name type="scientific">Acinetobacter proteolyticus</name>
    <dbReference type="NCBI Taxonomy" id="1776741"/>
    <lineage>
        <taxon>Bacteria</taxon>
        <taxon>Pseudomonadati</taxon>
        <taxon>Pseudomonadota</taxon>
        <taxon>Gammaproteobacteria</taxon>
        <taxon>Moraxellales</taxon>
        <taxon>Moraxellaceae</taxon>
        <taxon>Acinetobacter</taxon>
    </lineage>
</organism>
<sequence>MSSQAQFGHTGRVQDPALLRSEGLKIIQAAMAACEPCINLH</sequence>
<name>A0A653K320_9GAMM</name>